<sequence>MKITVVGATGTAGSRITAEALRRGHHVTAASRSGAPLPGATAVRADATDGERMRELFAGTDVIVGATRPAPGQEHVVGETTTALLDAALAADRRVLVVGGAGPLRTPADPERLVVDDPAYVAAEWRTIAAASVDQLEVCRTHQADWTYLSPPAVLEPGERTGHYRRGGTTLLVGTDGVSRISAEDFAVAVLDELENPSGAKHFTVAS</sequence>
<dbReference type="EMBL" id="FNVB01000005">
    <property type="protein sequence ID" value="SEG75561.1"/>
    <property type="molecule type" value="Genomic_DNA"/>
</dbReference>
<dbReference type="SMR" id="A0A1H6CRF0"/>
<dbReference type="Gene3D" id="3.40.50.720">
    <property type="entry name" value="NAD(P)-binding Rossmann-like Domain"/>
    <property type="match status" value="1"/>
</dbReference>
<dbReference type="EMBL" id="FOME01000002">
    <property type="protein sequence ID" value="SFC96999.1"/>
    <property type="molecule type" value="Genomic_DNA"/>
</dbReference>
<evidence type="ECO:0000313" key="2">
    <source>
        <dbReference type="EMBL" id="SEG75561.1"/>
    </source>
</evidence>
<dbReference type="Pfam" id="PF13460">
    <property type="entry name" value="NAD_binding_10"/>
    <property type="match status" value="1"/>
</dbReference>
<dbReference type="SUPFAM" id="SSF51735">
    <property type="entry name" value="NAD(P)-binding Rossmann-fold domains"/>
    <property type="match status" value="1"/>
</dbReference>
<dbReference type="RefSeq" id="WP_093348787.1">
    <property type="nucleotide sequence ID" value="NZ_FNVB01000005.1"/>
</dbReference>
<dbReference type="PANTHER" id="PTHR43355:SF2">
    <property type="entry name" value="FLAVIN REDUCTASE (NADPH)"/>
    <property type="match status" value="1"/>
</dbReference>
<feature type="domain" description="NAD(P)-binding" evidence="1">
    <location>
        <begin position="7"/>
        <end position="193"/>
    </location>
</feature>
<dbReference type="PANTHER" id="PTHR43355">
    <property type="entry name" value="FLAVIN REDUCTASE (NADPH)"/>
    <property type="match status" value="1"/>
</dbReference>
<dbReference type="AlphaFoldDB" id="A0A1H6CRF0"/>
<name>A0A1H6CRF0_9PSEU</name>
<keyword evidence="4" id="KW-1185">Reference proteome</keyword>
<dbReference type="InterPro" id="IPR051606">
    <property type="entry name" value="Polyketide_Oxido-like"/>
</dbReference>
<organism evidence="2 5">
    <name type="scientific">Saccharopolyspora kobensis</name>
    <dbReference type="NCBI Taxonomy" id="146035"/>
    <lineage>
        <taxon>Bacteria</taxon>
        <taxon>Bacillati</taxon>
        <taxon>Actinomycetota</taxon>
        <taxon>Actinomycetes</taxon>
        <taxon>Pseudonocardiales</taxon>
        <taxon>Pseudonocardiaceae</taxon>
        <taxon>Saccharopolyspora</taxon>
    </lineage>
</organism>
<accession>A0A1H6CRF0</accession>
<gene>
    <name evidence="2" type="ORF">SAMN02982929_03464</name>
    <name evidence="3" type="ORF">SAMN05216506_10258</name>
</gene>
<accession>A0A1I1NH80</accession>
<reference evidence="4 5" key="2">
    <citation type="submission" date="2016-10" db="EMBL/GenBank/DDBJ databases">
        <authorList>
            <person name="Varghese N."/>
            <person name="Submissions S."/>
        </authorList>
    </citation>
    <scope>NUCLEOTIDE SEQUENCE [LARGE SCALE GENOMIC DNA]</scope>
    <source>
        <strain evidence="5">ATCC 20501</strain>
        <strain evidence="3 4">CGMCC 4.3529</strain>
    </source>
</reference>
<evidence type="ECO:0000313" key="3">
    <source>
        <dbReference type="EMBL" id="SFC96999.1"/>
    </source>
</evidence>
<dbReference type="InterPro" id="IPR016040">
    <property type="entry name" value="NAD(P)-bd_dom"/>
</dbReference>
<dbReference type="InterPro" id="IPR036291">
    <property type="entry name" value="NAD(P)-bd_dom_sf"/>
</dbReference>
<dbReference type="GO" id="GO:0016646">
    <property type="term" value="F:oxidoreductase activity, acting on the CH-NH group of donors, NAD or NADP as acceptor"/>
    <property type="evidence" value="ECO:0007669"/>
    <property type="project" value="TreeGrafter"/>
</dbReference>
<proteinExistence type="predicted"/>
<reference evidence="2" key="1">
    <citation type="submission" date="2016-10" db="EMBL/GenBank/DDBJ databases">
        <authorList>
            <person name="de Groot N.N."/>
        </authorList>
    </citation>
    <scope>NUCLEOTIDE SEQUENCE [LARGE SCALE GENOMIC DNA]</scope>
    <source>
        <strain evidence="2">ATCC 20501</strain>
    </source>
</reference>
<evidence type="ECO:0000313" key="4">
    <source>
        <dbReference type="Proteomes" id="UP000199690"/>
    </source>
</evidence>
<dbReference type="Proteomes" id="UP000199690">
    <property type="component" value="Unassembled WGS sequence"/>
</dbReference>
<evidence type="ECO:0000259" key="1">
    <source>
        <dbReference type="Pfam" id="PF13460"/>
    </source>
</evidence>
<protein>
    <recommendedName>
        <fullName evidence="1">NAD(P)-binding domain-containing protein</fullName>
    </recommendedName>
</protein>
<evidence type="ECO:0000313" key="5">
    <source>
        <dbReference type="Proteomes" id="UP000236729"/>
    </source>
</evidence>
<dbReference type="Proteomes" id="UP000236729">
    <property type="component" value="Unassembled WGS sequence"/>
</dbReference>